<dbReference type="AlphaFoldDB" id="A0A0H3MB20"/>
<name>A0A0H3MB20_MYCBP</name>
<keyword evidence="7 8" id="KW-0503">Monooxygenase</keyword>
<accession>A0A0H3MB20</accession>
<feature type="compositionally biased region" description="Basic residues" evidence="9">
    <location>
        <begin position="486"/>
        <end position="501"/>
    </location>
</feature>
<organism evidence="10 11">
    <name type="scientific">Mycobacterium bovis (strain BCG / Pasteur 1173P2)</name>
    <dbReference type="NCBI Taxonomy" id="410289"/>
    <lineage>
        <taxon>Bacteria</taxon>
        <taxon>Bacillati</taxon>
        <taxon>Actinomycetota</taxon>
        <taxon>Actinomycetes</taxon>
        <taxon>Mycobacteriales</taxon>
        <taxon>Mycobacteriaceae</taxon>
        <taxon>Mycobacterium</taxon>
        <taxon>Mycobacterium tuberculosis complex</taxon>
    </lineage>
</organism>
<dbReference type="SMR" id="A0A0H3MB20"/>
<evidence type="ECO:0000256" key="1">
    <source>
        <dbReference type="ARBA" id="ARBA00001971"/>
    </source>
</evidence>
<evidence type="ECO:0000256" key="7">
    <source>
        <dbReference type="ARBA" id="ARBA00023033"/>
    </source>
</evidence>
<feature type="compositionally biased region" description="Gly residues" evidence="9">
    <location>
        <begin position="531"/>
        <end position="541"/>
    </location>
</feature>
<evidence type="ECO:0000256" key="9">
    <source>
        <dbReference type="SAM" id="MobiDB-lite"/>
    </source>
</evidence>
<dbReference type="InterPro" id="IPR002397">
    <property type="entry name" value="Cyt_P450_B"/>
</dbReference>
<reference evidence="10 11" key="1">
    <citation type="journal article" date="2007" name="Proc. Natl. Acad. Sci. U.S.A.">
        <title>Genome plasticity of BCG and impact on vaccine efficacy.</title>
        <authorList>
            <person name="Brosch R."/>
            <person name="Gordon S.V."/>
            <person name="Garnier T."/>
            <person name="Eiglmeier K."/>
            <person name="Frigui W."/>
            <person name="Valenti P."/>
            <person name="Dos Santos S."/>
            <person name="Duthoy S."/>
            <person name="Lacroix C."/>
            <person name="Garcia-Pelayo C."/>
            <person name="Inwald J.K."/>
            <person name="Golby P."/>
            <person name="Garcia J.N."/>
            <person name="Hewinson R.G."/>
            <person name="Behr M.A."/>
            <person name="Quail M.A."/>
            <person name="Churcher C."/>
            <person name="Barrell B.G."/>
            <person name="Parkhill J."/>
            <person name="Cole S.T."/>
        </authorList>
    </citation>
    <scope>NUCLEOTIDE SEQUENCE [LARGE SCALE GENOMIC DNA]</scope>
    <source>
        <strain evidence="11">BCG / Pasteur 1173P2</strain>
    </source>
</reference>
<dbReference type="HOGENOM" id="CLU_503268_0_0_11"/>
<evidence type="ECO:0000256" key="5">
    <source>
        <dbReference type="ARBA" id="ARBA00023002"/>
    </source>
</evidence>
<dbReference type="GO" id="GO:0020037">
    <property type="term" value="F:heme binding"/>
    <property type="evidence" value="ECO:0007669"/>
    <property type="project" value="InterPro"/>
</dbReference>
<evidence type="ECO:0000256" key="3">
    <source>
        <dbReference type="ARBA" id="ARBA00022617"/>
    </source>
</evidence>
<evidence type="ECO:0000313" key="10">
    <source>
        <dbReference type="EMBL" id="CAL70804.1"/>
    </source>
</evidence>
<keyword evidence="3 8" id="KW-0349">Heme</keyword>
<keyword evidence="6 8" id="KW-0408">Iron</keyword>
<feature type="compositionally biased region" description="Basic residues" evidence="9">
    <location>
        <begin position="414"/>
        <end position="437"/>
    </location>
</feature>
<dbReference type="PANTHER" id="PTHR46696:SF4">
    <property type="entry name" value="BIOTIN BIOSYNTHESIS CYTOCHROME P450"/>
    <property type="match status" value="1"/>
</dbReference>
<evidence type="ECO:0000256" key="6">
    <source>
        <dbReference type="ARBA" id="ARBA00023004"/>
    </source>
</evidence>
<dbReference type="Gene3D" id="1.10.630.10">
    <property type="entry name" value="Cytochrome P450"/>
    <property type="match status" value="1"/>
</dbReference>
<evidence type="ECO:0000256" key="8">
    <source>
        <dbReference type="RuleBase" id="RU000461"/>
    </source>
</evidence>
<dbReference type="PANTHER" id="PTHR46696">
    <property type="entry name" value="P450, PUTATIVE (EUROFUNG)-RELATED"/>
    <property type="match status" value="1"/>
</dbReference>
<dbReference type="PROSITE" id="PS00086">
    <property type="entry name" value="CYTOCHROME_P450"/>
    <property type="match status" value="1"/>
</dbReference>
<dbReference type="InterPro" id="IPR036396">
    <property type="entry name" value="Cyt_P450_sf"/>
</dbReference>
<dbReference type="EC" id="1.14.-.-" evidence="10"/>
<dbReference type="EMBL" id="AM408590">
    <property type="protein sequence ID" value="CAL70804.1"/>
    <property type="molecule type" value="Genomic_DNA"/>
</dbReference>
<dbReference type="Pfam" id="PF00067">
    <property type="entry name" value="p450"/>
    <property type="match status" value="1"/>
</dbReference>
<protein>
    <submittedName>
        <fullName evidence="10">Probable cytochrome P450 123 cyp123</fullName>
        <ecNumber evidence="10">1.14.-.-</ecNumber>
    </submittedName>
</protein>
<dbReference type="GO" id="GO:0008395">
    <property type="term" value="F:steroid hydroxylase activity"/>
    <property type="evidence" value="ECO:0007669"/>
    <property type="project" value="TreeGrafter"/>
</dbReference>
<dbReference type="InterPro" id="IPR017972">
    <property type="entry name" value="Cyt_P450_CS"/>
</dbReference>
<dbReference type="GO" id="GO:0036199">
    <property type="term" value="F:cholest-4-en-3-one 26-monooxygenase activity"/>
    <property type="evidence" value="ECO:0007669"/>
    <property type="project" value="TreeGrafter"/>
</dbReference>
<keyword evidence="4 8" id="KW-0479">Metal-binding</keyword>
<dbReference type="InterPro" id="IPR001128">
    <property type="entry name" value="Cyt_P450"/>
</dbReference>
<dbReference type="KEGG" id="mbb:BCG_0818c"/>
<sequence>MTVRVGDPELVLDPYDYDFHEDPYPYYRRLRDEAPLYRNEERNFWAVSRHHDVLQGFRDSTALSNAYGVSLDPSSRTSEAYRVMSMLAMDDPAHLRMRTLVSKGFTPRRIRELEPQVLELARIHLDSALQTESFDFVAEFAGKLPMDVISELIGVPDTDRARIRALADAVLHREDGVADVPPPAMAASIELMRYYADLIAEFRRRPANNLTSALLAAELDGDRLSDQEIMAFLFLMVIAGNETTTKLLANAVYWAAHHPGQLARVFADHSRIPMWVEETLRYDTSSQILARTVAHDLTLYDTTIPEGEVLLLLPGSANRDDRVFDDPDDYRIGREIGCKLVSFGSGAHFCLGLTWPGWKPGWPWARCCVGSATTKSTTTTSCASIPATCADLPICRSACRPGNATLRTSPRPADHRRRRRIVGHRRGHRNRTRRPRVSGRLGGPPHGQVGRAGRQNPRRRWRGGSLPPRRDRSRVGEIVCGANGRGTRRGRTAGVQCRRHAPGTAARGQHRGLCRAGSDTPGRCQPAGHGRATGHGGTPAR</sequence>
<dbReference type="GO" id="GO:0005506">
    <property type="term" value="F:iron ion binding"/>
    <property type="evidence" value="ECO:0007669"/>
    <property type="project" value="InterPro"/>
</dbReference>
<comment type="similarity">
    <text evidence="2 8">Belongs to the cytochrome P450 family.</text>
</comment>
<proteinExistence type="inferred from homology"/>
<comment type="cofactor">
    <cofactor evidence="1">
        <name>heme</name>
        <dbReference type="ChEBI" id="CHEBI:30413"/>
    </cofactor>
</comment>
<evidence type="ECO:0000256" key="2">
    <source>
        <dbReference type="ARBA" id="ARBA00010617"/>
    </source>
</evidence>
<dbReference type="SUPFAM" id="SSF48264">
    <property type="entry name" value="Cytochrome P450"/>
    <property type="match status" value="1"/>
</dbReference>
<dbReference type="PRINTS" id="PR00359">
    <property type="entry name" value="BP450"/>
</dbReference>
<keyword evidence="5 8" id="KW-0560">Oxidoreductase</keyword>
<evidence type="ECO:0000256" key="4">
    <source>
        <dbReference type="ARBA" id="ARBA00022723"/>
    </source>
</evidence>
<dbReference type="FunFam" id="1.10.630.10:FF:000018">
    <property type="entry name" value="Cytochrome P450 monooxygenase"/>
    <property type="match status" value="1"/>
</dbReference>
<gene>
    <name evidence="10" type="primary">cyp123</name>
    <name evidence="10" type="ordered locus">BCG_0818c</name>
</gene>
<dbReference type="GO" id="GO:0006707">
    <property type="term" value="P:cholesterol catabolic process"/>
    <property type="evidence" value="ECO:0007669"/>
    <property type="project" value="TreeGrafter"/>
</dbReference>
<feature type="region of interest" description="Disordered" evidence="9">
    <location>
        <begin position="403"/>
        <end position="541"/>
    </location>
</feature>
<dbReference type="Proteomes" id="UP000001472">
    <property type="component" value="Chromosome"/>
</dbReference>
<evidence type="ECO:0000313" key="11">
    <source>
        <dbReference type="Proteomes" id="UP000001472"/>
    </source>
</evidence>